<dbReference type="InterPro" id="IPR050960">
    <property type="entry name" value="AB_hydrolase_4_sf"/>
</dbReference>
<dbReference type="Proteomes" id="UP000008827">
    <property type="component" value="Chromosome 20"/>
</dbReference>
<dbReference type="Pfam" id="PF00561">
    <property type="entry name" value="Abhydrolase_1"/>
    <property type="match status" value="1"/>
</dbReference>
<evidence type="ECO:0000313" key="5">
    <source>
        <dbReference type="EnsemblPlants" id="KRG91827"/>
    </source>
</evidence>
<dbReference type="EnsemblPlants" id="KRG91827">
    <property type="protein sequence ID" value="KRG91827"/>
    <property type="gene ID" value="GLYMA_20G177000"/>
</dbReference>
<sequence length="527" mass="59906">MLHFPLLFSSEYCLFSMDQYCLPADSSNAYWLLLQVLSLIPLWHYLLLAAFILFSILYNFLELYFLQDLFSGFSGSPVLLSYNTSSSILNAVVSKCKILHGRYFATPWLCSPHLQTLFLNYFGRPPPLKYTKQLFSTADGETIALDWLSTSHVSGDVASEDESVPIVVVIPGLTSDSSSQYIKHLAYHTAKRGWKVVICNHRGFGGVSITSGFSYNAGWTEDIRAVVNYLHKEKSMAPLFVVGTSIGANILVKYLGEDGENIPVAGAVAVCSPWDLLIGDRYIRRRRVQKIYDKAIAFGLQDYAKLHQSHFSRNANWEGIEKSFTVRDFDDHATRVVAKYESVDTFYRRCSSSTYVQSVSVPLLCISALDDPICTTEAIPWDECKANKNIVLATVKHGGHLAFFEGITASHLWWVRAVNEFLGVLHSSNYMHVQEKISKPNIPLDSSIDHGRYFNVAEDGMVAELNNDQLTMWKKHIDKHEVVKSGNKLGFFSWFGFFWQYELHHNHLPIWRQCFVTIPQKFYAFFV</sequence>
<dbReference type="InterPro" id="IPR000073">
    <property type="entry name" value="AB_hydrolase_1"/>
</dbReference>
<reference evidence="5" key="2">
    <citation type="submission" date="2018-02" db="UniProtKB">
        <authorList>
            <consortium name="EnsemblPlants"/>
        </authorList>
    </citation>
    <scope>IDENTIFICATION</scope>
    <source>
        <strain evidence="5">Williams 82</strain>
    </source>
</reference>
<evidence type="ECO:0000313" key="6">
    <source>
        <dbReference type="Proteomes" id="UP000008827"/>
    </source>
</evidence>
<evidence type="ECO:0000256" key="1">
    <source>
        <dbReference type="ARBA" id="ARBA00010884"/>
    </source>
</evidence>
<organism evidence="4">
    <name type="scientific">Glycine max</name>
    <name type="common">Soybean</name>
    <name type="synonym">Glycine hispida</name>
    <dbReference type="NCBI Taxonomy" id="3847"/>
    <lineage>
        <taxon>Eukaryota</taxon>
        <taxon>Viridiplantae</taxon>
        <taxon>Streptophyta</taxon>
        <taxon>Embryophyta</taxon>
        <taxon>Tracheophyta</taxon>
        <taxon>Spermatophyta</taxon>
        <taxon>Magnoliopsida</taxon>
        <taxon>eudicotyledons</taxon>
        <taxon>Gunneridae</taxon>
        <taxon>Pentapetalae</taxon>
        <taxon>rosids</taxon>
        <taxon>fabids</taxon>
        <taxon>Fabales</taxon>
        <taxon>Fabaceae</taxon>
        <taxon>Papilionoideae</taxon>
        <taxon>50 kb inversion clade</taxon>
        <taxon>NPAAA clade</taxon>
        <taxon>indigoferoid/millettioid clade</taxon>
        <taxon>Phaseoleae</taxon>
        <taxon>Glycine</taxon>
        <taxon>Glycine subgen. Soja</taxon>
    </lineage>
</organism>
<keyword evidence="2" id="KW-0812">Transmembrane</keyword>
<keyword evidence="2" id="KW-1133">Transmembrane helix</keyword>
<dbReference type="GO" id="GO:0006629">
    <property type="term" value="P:lipid metabolic process"/>
    <property type="evidence" value="ECO:0000318"/>
    <property type="project" value="GO_Central"/>
</dbReference>
<dbReference type="InterPro" id="IPR029058">
    <property type="entry name" value="AB_hydrolase_fold"/>
</dbReference>
<dbReference type="GO" id="GO:0034338">
    <property type="term" value="F:short-chain carboxylesterase activity"/>
    <property type="evidence" value="ECO:0000318"/>
    <property type="project" value="GO_Central"/>
</dbReference>
<accession>A0A0R0EP12</accession>
<feature type="transmembrane region" description="Helical" evidence="2">
    <location>
        <begin position="42"/>
        <end position="61"/>
    </location>
</feature>
<protein>
    <recommendedName>
        <fullName evidence="3">AB hydrolase-1 domain-containing protein</fullName>
    </recommendedName>
</protein>
<evidence type="ECO:0000259" key="3">
    <source>
        <dbReference type="Pfam" id="PF00561"/>
    </source>
</evidence>
<dbReference type="EMBL" id="CM000853">
    <property type="protein sequence ID" value="KRG91827.1"/>
    <property type="molecule type" value="Genomic_DNA"/>
</dbReference>
<reference evidence="4" key="3">
    <citation type="submission" date="2018-07" db="EMBL/GenBank/DDBJ databases">
        <title>WGS assembly of Glycine max.</title>
        <authorList>
            <person name="Schmutz J."/>
            <person name="Cannon S."/>
            <person name="Schlueter J."/>
            <person name="Ma J."/>
            <person name="Mitros T."/>
            <person name="Nelson W."/>
            <person name="Hyten D."/>
            <person name="Song Q."/>
            <person name="Thelen J."/>
            <person name="Cheng J."/>
            <person name="Xu D."/>
            <person name="Hellsten U."/>
            <person name="May G."/>
            <person name="Yu Y."/>
            <person name="Sakurai T."/>
            <person name="Umezawa T."/>
            <person name="Bhattacharyya M."/>
            <person name="Sandhu D."/>
            <person name="Valliyodan B."/>
            <person name="Lindquist E."/>
            <person name="Peto M."/>
            <person name="Grant D."/>
            <person name="Shu S."/>
            <person name="Goodstein D."/>
            <person name="Barry K."/>
            <person name="Futrell-Griggs M."/>
            <person name="Abernathy B."/>
            <person name="Du J."/>
            <person name="Tian Z."/>
            <person name="Zhu L."/>
            <person name="Gill N."/>
            <person name="Joshi T."/>
            <person name="Libault M."/>
            <person name="Sethuraman A."/>
            <person name="Zhang X."/>
            <person name="Shinozaki K."/>
            <person name="Nguyen H."/>
            <person name="Wing R."/>
            <person name="Cregan P."/>
            <person name="Specht J."/>
            <person name="Grimwood J."/>
            <person name="Rokhsar D."/>
            <person name="Stacey G."/>
            <person name="Shoemaker R."/>
            <person name="Jackson S."/>
        </authorList>
    </citation>
    <scope>NUCLEOTIDE SEQUENCE</scope>
    <source>
        <tissue evidence="4">Callus</tissue>
    </source>
</reference>
<dbReference type="Gramene" id="KRG91827">
    <property type="protein sequence ID" value="KRG91827"/>
    <property type="gene ID" value="GLYMA_20G177000"/>
</dbReference>
<dbReference type="PANTHER" id="PTHR10794">
    <property type="entry name" value="ABHYDROLASE DOMAIN-CONTAINING PROTEIN"/>
    <property type="match status" value="1"/>
</dbReference>
<reference evidence="4 5" key="1">
    <citation type="journal article" date="2010" name="Nature">
        <title>Genome sequence of the palaeopolyploid soybean.</title>
        <authorList>
            <person name="Schmutz J."/>
            <person name="Cannon S.B."/>
            <person name="Schlueter J."/>
            <person name="Ma J."/>
            <person name="Mitros T."/>
            <person name="Nelson W."/>
            <person name="Hyten D.L."/>
            <person name="Song Q."/>
            <person name="Thelen J.J."/>
            <person name="Cheng J."/>
            <person name="Xu D."/>
            <person name="Hellsten U."/>
            <person name="May G.D."/>
            <person name="Yu Y."/>
            <person name="Sakurai T."/>
            <person name="Umezawa T."/>
            <person name="Bhattacharyya M.K."/>
            <person name="Sandhu D."/>
            <person name="Valliyodan B."/>
            <person name="Lindquist E."/>
            <person name="Peto M."/>
            <person name="Grant D."/>
            <person name="Shu S."/>
            <person name="Goodstein D."/>
            <person name="Barry K."/>
            <person name="Futrell-Griggs M."/>
            <person name="Abernathy B."/>
            <person name="Du J."/>
            <person name="Tian Z."/>
            <person name="Zhu L."/>
            <person name="Gill N."/>
            <person name="Joshi T."/>
            <person name="Libault M."/>
            <person name="Sethuraman A."/>
            <person name="Zhang X.-C."/>
            <person name="Shinozaki K."/>
            <person name="Nguyen H.T."/>
            <person name="Wing R.A."/>
            <person name="Cregan P."/>
            <person name="Specht J."/>
            <person name="Grimwood J."/>
            <person name="Rokhsar D."/>
            <person name="Stacey G."/>
            <person name="Shoemaker R.C."/>
            <person name="Jackson S.A."/>
        </authorList>
    </citation>
    <scope>NUCLEOTIDE SEQUENCE</scope>
    <source>
        <strain evidence="5">cv. Williams 82</strain>
        <tissue evidence="4">Callus</tissue>
    </source>
</reference>
<dbReference type="SUPFAM" id="SSF53474">
    <property type="entry name" value="alpha/beta-Hydrolases"/>
    <property type="match status" value="1"/>
</dbReference>
<dbReference type="Gene3D" id="3.40.50.1820">
    <property type="entry name" value="alpha/beta hydrolase"/>
    <property type="match status" value="1"/>
</dbReference>
<dbReference type="STRING" id="3847.A0A0R0EP12"/>
<keyword evidence="6" id="KW-1185">Reference proteome</keyword>
<dbReference type="GO" id="GO:0047372">
    <property type="term" value="F:monoacylglycerol lipase activity"/>
    <property type="evidence" value="ECO:0000318"/>
    <property type="project" value="GO_Central"/>
</dbReference>
<keyword evidence="2" id="KW-0472">Membrane</keyword>
<dbReference type="PANTHER" id="PTHR10794:SF63">
    <property type="entry name" value="ALPHA_BETA HYDROLASE 1, ISOFORM A"/>
    <property type="match status" value="1"/>
</dbReference>
<evidence type="ECO:0000256" key="2">
    <source>
        <dbReference type="SAM" id="Phobius"/>
    </source>
</evidence>
<dbReference type="AlphaFoldDB" id="A0A0R0EP12"/>
<dbReference type="ExpressionAtlas" id="A0A0R0EP12">
    <property type="expression patterns" value="baseline and differential"/>
</dbReference>
<proteinExistence type="inferred from homology"/>
<name>A0A0R0EP12_SOYBN</name>
<comment type="similarity">
    <text evidence="1">Belongs to the AB hydrolase superfamily. AB hydrolase 4 family.</text>
</comment>
<feature type="domain" description="AB hydrolase-1" evidence="3">
    <location>
        <begin position="165"/>
        <end position="406"/>
    </location>
</feature>
<gene>
    <name evidence="5" type="primary">LOC100814510</name>
    <name evidence="4" type="ORF">GLYMA_20G177000</name>
</gene>
<dbReference type="FunFam" id="3.40.50.1820:FF:000071">
    <property type="entry name" value="Embryogenesis-associated protein EMB8"/>
    <property type="match status" value="1"/>
</dbReference>
<evidence type="ECO:0000313" key="4">
    <source>
        <dbReference type="EMBL" id="KRG91827.1"/>
    </source>
</evidence>